<evidence type="ECO:0000256" key="2">
    <source>
        <dbReference type="ARBA" id="ARBA00022679"/>
    </source>
</evidence>
<dbReference type="Gene3D" id="3.40.50.2000">
    <property type="entry name" value="Glycogen Phosphorylase B"/>
    <property type="match status" value="2"/>
</dbReference>
<evidence type="ECO:0000256" key="1">
    <source>
        <dbReference type="ARBA" id="ARBA00009995"/>
    </source>
</evidence>
<dbReference type="InterPro" id="IPR035595">
    <property type="entry name" value="UDP_glycos_trans_CS"/>
</dbReference>
<evidence type="ECO:0000256" key="4">
    <source>
        <dbReference type="RuleBase" id="RU362057"/>
    </source>
</evidence>
<sequence length="484" mass="54730">MESGKLHVLFLPSFTPSHMIPCVNAARLFAAQGVKFTVISTKYNTLLFQTTIDKALELGQEISVHNLKFPSAEMGIPEGIENLSAATTLDILGKVHAAILQHQNAMEEVVEEISPHCIVSDMFYPWTVDLAEKMKIPRILLYPTSFISHCLSHNLEKYESCKSVKSDSESFLIPDLPDKIEMKRSQLEGYLKEETPFTKVIKSVKESEHRSFGLVFDNFYEFEPQYADYLAKVRGIRRYWTIGPLFYFSNKVGKSEKIADVNDSCLNWLDTHGTNEVLYVSFGSITKLSNAQLIEIALALEDSNQPFIWVVRKKENDQENQQESWLPEGFEERITKENKGFIIQGWAPQLKILNHPAIGGFMTHCGWNSTMEAMTAGVPLITWPLFAEQFYNEKLVQVLKVGVSVGAYLWNFSPVIEGPLVESKQIEEAIKKLMSNSEESREIRNRAKEIATLAKKAVEEGGSSYQNLLDLIAELKSHAFGVNC</sequence>
<comment type="similarity">
    <text evidence="1 3">Belongs to the UDP-glycosyltransferase family.</text>
</comment>
<evidence type="ECO:0000313" key="5">
    <source>
        <dbReference type="EMBL" id="KAL3514460.1"/>
    </source>
</evidence>
<dbReference type="PANTHER" id="PTHR48047">
    <property type="entry name" value="GLYCOSYLTRANSFERASE"/>
    <property type="match status" value="1"/>
</dbReference>
<comment type="caution">
    <text evidence="5">The sequence shown here is derived from an EMBL/GenBank/DDBJ whole genome shotgun (WGS) entry which is preliminary data.</text>
</comment>
<dbReference type="PANTHER" id="PTHR48047:SF150">
    <property type="entry name" value="SOLANIDINE UDP-GLUCOSE GLUCOSYLTRANSFERASE 1"/>
    <property type="match status" value="1"/>
</dbReference>
<dbReference type="InterPro" id="IPR002213">
    <property type="entry name" value="UDP_glucos_trans"/>
</dbReference>
<dbReference type="SUPFAM" id="SSF53756">
    <property type="entry name" value="UDP-Glycosyltransferase/glycogen phosphorylase"/>
    <property type="match status" value="1"/>
</dbReference>
<dbReference type="CDD" id="cd03784">
    <property type="entry name" value="GT1_Gtf-like"/>
    <property type="match status" value="1"/>
</dbReference>
<keyword evidence="2 3" id="KW-0808">Transferase</keyword>
<name>A0ABD2Z4S2_9GENT</name>
<dbReference type="FunFam" id="3.40.50.2000:FF:000047">
    <property type="entry name" value="Glycosyltransferase"/>
    <property type="match status" value="1"/>
</dbReference>
<organism evidence="5 6">
    <name type="scientific">Cinchona calisaya</name>
    <dbReference type="NCBI Taxonomy" id="153742"/>
    <lineage>
        <taxon>Eukaryota</taxon>
        <taxon>Viridiplantae</taxon>
        <taxon>Streptophyta</taxon>
        <taxon>Embryophyta</taxon>
        <taxon>Tracheophyta</taxon>
        <taxon>Spermatophyta</taxon>
        <taxon>Magnoliopsida</taxon>
        <taxon>eudicotyledons</taxon>
        <taxon>Gunneridae</taxon>
        <taxon>Pentapetalae</taxon>
        <taxon>asterids</taxon>
        <taxon>lamiids</taxon>
        <taxon>Gentianales</taxon>
        <taxon>Rubiaceae</taxon>
        <taxon>Cinchonoideae</taxon>
        <taxon>Cinchoneae</taxon>
        <taxon>Cinchona</taxon>
    </lineage>
</organism>
<dbReference type="Proteomes" id="UP001630127">
    <property type="component" value="Unassembled WGS sequence"/>
</dbReference>
<evidence type="ECO:0000256" key="3">
    <source>
        <dbReference type="RuleBase" id="RU003718"/>
    </source>
</evidence>
<keyword evidence="6" id="KW-1185">Reference proteome</keyword>
<keyword evidence="3" id="KW-0328">Glycosyltransferase</keyword>
<dbReference type="PROSITE" id="PS00375">
    <property type="entry name" value="UDPGT"/>
    <property type="match status" value="1"/>
</dbReference>
<protein>
    <recommendedName>
        <fullName evidence="4">Glycosyltransferase</fullName>
        <ecNumber evidence="4">2.4.1.-</ecNumber>
    </recommendedName>
</protein>
<proteinExistence type="inferred from homology"/>
<evidence type="ECO:0000313" key="6">
    <source>
        <dbReference type="Proteomes" id="UP001630127"/>
    </source>
</evidence>
<gene>
    <name evidence="5" type="ORF">ACH5RR_027177</name>
</gene>
<accession>A0ABD2Z4S2</accession>
<dbReference type="AlphaFoldDB" id="A0ABD2Z4S2"/>
<dbReference type="EMBL" id="JBJUIK010000011">
    <property type="protein sequence ID" value="KAL3514460.1"/>
    <property type="molecule type" value="Genomic_DNA"/>
</dbReference>
<reference evidence="5 6" key="1">
    <citation type="submission" date="2024-11" db="EMBL/GenBank/DDBJ databases">
        <title>A near-complete genome assembly of Cinchona calisaya.</title>
        <authorList>
            <person name="Lian D.C."/>
            <person name="Zhao X.W."/>
            <person name="Wei L."/>
        </authorList>
    </citation>
    <scope>NUCLEOTIDE SEQUENCE [LARGE SCALE GENOMIC DNA]</scope>
    <source>
        <tissue evidence="5">Nenye</tissue>
    </source>
</reference>
<dbReference type="GO" id="GO:0016757">
    <property type="term" value="F:glycosyltransferase activity"/>
    <property type="evidence" value="ECO:0007669"/>
    <property type="project" value="UniProtKB-KW"/>
</dbReference>
<dbReference type="Pfam" id="PF00201">
    <property type="entry name" value="UDPGT"/>
    <property type="match status" value="1"/>
</dbReference>
<dbReference type="EC" id="2.4.1.-" evidence="4"/>